<dbReference type="InterPro" id="IPR041916">
    <property type="entry name" value="Anti_sigma_zinc_sf"/>
</dbReference>
<evidence type="ECO:0000256" key="3">
    <source>
        <dbReference type="ARBA" id="ARBA00022475"/>
    </source>
</evidence>
<dbReference type="Pfam" id="PF10099">
    <property type="entry name" value="RskA_C"/>
    <property type="match status" value="1"/>
</dbReference>
<evidence type="ECO:0000256" key="12">
    <source>
        <dbReference type="SAM" id="Phobius"/>
    </source>
</evidence>
<evidence type="ECO:0000256" key="4">
    <source>
        <dbReference type="ARBA" id="ARBA00022692"/>
    </source>
</evidence>
<sequence>MSRDPHTLAGAYALYALDDARDRMSFEDHLSRCADCEEEMRGLRETTARLGAAVAQEPPPALRGRVMAEIGLVRQLPPIPAPVAAPEPRAGSRRSRRSRRSWWPRLATGLVAACLATTAGLGVVAYHTQDLLARERQGNQQIAAVLAAPDARTVTGRAGGGVTGRVVMSRSQGKMVFFSTGLAALPENETYQLWRIGPAGAIPDRLTRPDSSGRTPPVVLGAPGDATKVGVTIEPAGGSAQPSDQPLMVLTLPPA</sequence>
<dbReference type="EMBL" id="BAAAZR010000063">
    <property type="protein sequence ID" value="GAA3846227.1"/>
    <property type="molecule type" value="Genomic_DNA"/>
</dbReference>
<reference evidence="15" key="1">
    <citation type="journal article" date="2019" name="Int. J. Syst. Evol. Microbiol.">
        <title>The Global Catalogue of Microorganisms (GCM) 10K type strain sequencing project: providing services to taxonomists for standard genome sequencing and annotation.</title>
        <authorList>
            <consortium name="The Broad Institute Genomics Platform"/>
            <consortium name="The Broad Institute Genome Sequencing Center for Infectious Disease"/>
            <person name="Wu L."/>
            <person name="Ma J."/>
        </authorList>
    </citation>
    <scope>NUCLEOTIDE SEQUENCE [LARGE SCALE GENOMIC DNA]</scope>
    <source>
        <strain evidence="15">JCM 16908</strain>
    </source>
</reference>
<dbReference type="RefSeq" id="WP_344953574.1">
    <property type="nucleotide sequence ID" value="NZ_BAAAZR010000063.1"/>
</dbReference>
<keyword evidence="3" id="KW-1003">Cell membrane</keyword>
<dbReference type="InterPro" id="IPR018764">
    <property type="entry name" value="RskA_C"/>
</dbReference>
<dbReference type="PANTHER" id="PTHR37461">
    <property type="entry name" value="ANTI-SIGMA-K FACTOR RSKA"/>
    <property type="match status" value="1"/>
</dbReference>
<keyword evidence="4 12" id="KW-0812">Transmembrane</keyword>
<feature type="transmembrane region" description="Helical" evidence="12">
    <location>
        <begin position="102"/>
        <end position="126"/>
    </location>
</feature>
<dbReference type="PANTHER" id="PTHR37461:SF1">
    <property type="entry name" value="ANTI-SIGMA-K FACTOR RSKA"/>
    <property type="match status" value="1"/>
</dbReference>
<keyword evidence="15" id="KW-1185">Reference proteome</keyword>
<proteinExistence type="predicted"/>
<comment type="subcellular location">
    <subcellularLocation>
        <location evidence="2">Cell membrane</location>
    </subcellularLocation>
    <subcellularLocation>
        <location evidence="1">Membrane</location>
        <topology evidence="1">Single-pass membrane protein</topology>
    </subcellularLocation>
</comment>
<organism evidence="14 15">
    <name type="scientific">Sphaerisporangium flaviroseum</name>
    <dbReference type="NCBI Taxonomy" id="509199"/>
    <lineage>
        <taxon>Bacteria</taxon>
        <taxon>Bacillati</taxon>
        <taxon>Actinomycetota</taxon>
        <taxon>Actinomycetes</taxon>
        <taxon>Streptosporangiales</taxon>
        <taxon>Streptosporangiaceae</taxon>
        <taxon>Sphaerisporangium</taxon>
    </lineage>
</organism>
<accession>A0ABP7JK38</accession>
<evidence type="ECO:0000256" key="7">
    <source>
        <dbReference type="ARBA" id="ARBA00023136"/>
    </source>
</evidence>
<keyword evidence="5 12" id="KW-1133">Transmembrane helix</keyword>
<gene>
    <name evidence="14" type="ORF">GCM10022226_82200</name>
</gene>
<keyword evidence="6" id="KW-0805">Transcription regulation</keyword>
<evidence type="ECO:0000256" key="11">
    <source>
        <dbReference type="SAM" id="MobiDB-lite"/>
    </source>
</evidence>
<keyword evidence="8" id="KW-0804">Transcription</keyword>
<name>A0ABP7JK38_9ACTN</name>
<dbReference type="Gene3D" id="1.10.10.1320">
    <property type="entry name" value="Anti-sigma factor, zinc-finger domain"/>
    <property type="match status" value="1"/>
</dbReference>
<evidence type="ECO:0000256" key="10">
    <source>
        <dbReference type="ARBA" id="ARBA00030803"/>
    </source>
</evidence>
<evidence type="ECO:0000256" key="5">
    <source>
        <dbReference type="ARBA" id="ARBA00022989"/>
    </source>
</evidence>
<dbReference type="Proteomes" id="UP001500888">
    <property type="component" value="Unassembled WGS sequence"/>
</dbReference>
<evidence type="ECO:0000256" key="6">
    <source>
        <dbReference type="ARBA" id="ARBA00023015"/>
    </source>
</evidence>
<protein>
    <recommendedName>
        <fullName evidence="10">Regulator of SigK</fullName>
    </recommendedName>
    <alternativeName>
        <fullName evidence="9">Sigma-K anti-sigma factor RskA</fullName>
    </alternativeName>
</protein>
<evidence type="ECO:0000259" key="13">
    <source>
        <dbReference type="Pfam" id="PF10099"/>
    </source>
</evidence>
<evidence type="ECO:0000256" key="9">
    <source>
        <dbReference type="ARBA" id="ARBA00029829"/>
    </source>
</evidence>
<evidence type="ECO:0000256" key="2">
    <source>
        <dbReference type="ARBA" id="ARBA00004236"/>
    </source>
</evidence>
<evidence type="ECO:0000313" key="15">
    <source>
        <dbReference type="Proteomes" id="UP001500888"/>
    </source>
</evidence>
<keyword evidence="7 12" id="KW-0472">Membrane</keyword>
<comment type="caution">
    <text evidence="14">The sequence shown here is derived from an EMBL/GenBank/DDBJ whole genome shotgun (WGS) entry which is preliminary data.</text>
</comment>
<dbReference type="InterPro" id="IPR051474">
    <property type="entry name" value="Anti-sigma-K/W_factor"/>
</dbReference>
<evidence type="ECO:0000256" key="8">
    <source>
        <dbReference type="ARBA" id="ARBA00023163"/>
    </source>
</evidence>
<feature type="region of interest" description="Disordered" evidence="11">
    <location>
        <begin position="204"/>
        <end position="225"/>
    </location>
</feature>
<evidence type="ECO:0000313" key="14">
    <source>
        <dbReference type="EMBL" id="GAA3846227.1"/>
    </source>
</evidence>
<evidence type="ECO:0000256" key="1">
    <source>
        <dbReference type="ARBA" id="ARBA00004167"/>
    </source>
</evidence>
<feature type="region of interest" description="Disordered" evidence="11">
    <location>
        <begin position="79"/>
        <end position="98"/>
    </location>
</feature>
<feature type="domain" description="Anti-sigma K factor RskA C-terminal" evidence="13">
    <location>
        <begin position="110"/>
        <end position="245"/>
    </location>
</feature>